<reference evidence="2 3" key="1">
    <citation type="submission" date="2019-05" db="EMBL/GenBank/DDBJ databases">
        <title>Another draft genome of Portunus trituberculatus and its Hox gene families provides insights of decapod evolution.</title>
        <authorList>
            <person name="Jeong J.-H."/>
            <person name="Song I."/>
            <person name="Kim S."/>
            <person name="Choi T."/>
            <person name="Kim D."/>
            <person name="Ryu S."/>
            <person name="Kim W."/>
        </authorList>
    </citation>
    <scope>NUCLEOTIDE SEQUENCE [LARGE SCALE GENOMIC DNA]</scope>
    <source>
        <tissue evidence="2">Muscle</tissue>
    </source>
</reference>
<accession>A0A5B7J855</accession>
<dbReference type="EMBL" id="VSRR010093024">
    <property type="protein sequence ID" value="MPC92930.1"/>
    <property type="molecule type" value="Genomic_DNA"/>
</dbReference>
<name>A0A5B7J855_PORTR</name>
<evidence type="ECO:0000256" key="1">
    <source>
        <dbReference type="SAM" id="MobiDB-lite"/>
    </source>
</evidence>
<evidence type="ECO:0000313" key="3">
    <source>
        <dbReference type="Proteomes" id="UP000324222"/>
    </source>
</evidence>
<dbReference type="Proteomes" id="UP000324222">
    <property type="component" value="Unassembled WGS sequence"/>
</dbReference>
<feature type="region of interest" description="Disordered" evidence="1">
    <location>
        <begin position="31"/>
        <end position="54"/>
    </location>
</feature>
<dbReference type="Gene3D" id="1.25.40.20">
    <property type="entry name" value="Ankyrin repeat-containing domain"/>
    <property type="match status" value="1"/>
</dbReference>
<dbReference type="InterPro" id="IPR036770">
    <property type="entry name" value="Ankyrin_rpt-contain_sf"/>
</dbReference>
<comment type="caution">
    <text evidence="2">The sequence shown here is derived from an EMBL/GenBank/DDBJ whole genome shotgun (WGS) entry which is preliminary data.</text>
</comment>
<organism evidence="2 3">
    <name type="scientific">Portunus trituberculatus</name>
    <name type="common">Swimming crab</name>
    <name type="synonym">Neptunus trituberculatus</name>
    <dbReference type="NCBI Taxonomy" id="210409"/>
    <lineage>
        <taxon>Eukaryota</taxon>
        <taxon>Metazoa</taxon>
        <taxon>Ecdysozoa</taxon>
        <taxon>Arthropoda</taxon>
        <taxon>Crustacea</taxon>
        <taxon>Multicrustacea</taxon>
        <taxon>Malacostraca</taxon>
        <taxon>Eumalacostraca</taxon>
        <taxon>Eucarida</taxon>
        <taxon>Decapoda</taxon>
        <taxon>Pleocyemata</taxon>
        <taxon>Brachyura</taxon>
        <taxon>Eubrachyura</taxon>
        <taxon>Portunoidea</taxon>
        <taxon>Portunidae</taxon>
        <taxon>Portuninae</taxon>
        <taxon>Portunus</taxon>
    </lineage>
</organism>
<sequence>MGLNVIVSGLQDIVAYSYTAYDMRNIKEYKKRKEEGEEEEEEEEEERQEDKDEEVACRMVELLLEGGAEVNQRGSGGNTALHAALNLGMAPLVSPAAEG</sequence>
<gene>
    <name evidence="2" type="ORF">E2C01_088043</name>
</gene>
<keyword evidence="3" id="KW-1185">Reference proteome</keyword>
<feature type="compositionally biased region" description="Acidic residues" evidence="1">
    <location>
        <begin position="36"/>
        <end position="47"/>
    </location>
</feature>
<dbReference type="AlphaFoldDB" id="A0A5B7J855"/>
<evidence type="ECO:0000313" key="2">
    <source>
        <dbReference type="EMBL" id="MPC92930.1"/>
    </source>
</evidence>
<protein>
    <submittedName>
        <fullName evidence="2">Uncharacterized protein</fullName>
    </submittedName>
</protein>
<dbReference type="SUPFAM" id="SSF48403">
    <property type="entry name" value="Ankyrin repeat"/>
    <property type="match status" value="1"/>
</dbReference>
<proteinExistence type="predicted"/>